<gene>
    <name evidence="2" type="ORF">JI435_128540</name>
</gene>
<dbReference type="EMBL" id="CP069038">
    <property type="protein sequence ID" value="QRD04119.1"/>
    <property type="molecule type" value="Genomic_DNA"/>
</dbReference>
<feature type="domain" description="SET" evidence="1">
    <location>
        <begin position="27"/>
        <end position="205"/>
    </location>
</feature>
<dbReference type="AlphaFoldDB" id="A0A7U2FH63"/>
<accession>A0A7U2FH63</accession>
<dbReference type="OrthoDB" id="265717at2759"/>
<dbReference type="Gene3D" id="2.170.270.10">
    <property type="entry name" value="SET domain"/>
    <property type="match status" value="1"/>
</dbReference>
<proteinExistence type="predicted"/>
<dbReference type="CDD" id="cd20071">
    <property type="entry name" value="SET_SMYD"/>
    <property type="match status" value="1"/>
</dbReference>
<dbReference type="InterPro" id="IPR053185">
    <property type="entry name" value="SET_domain_protein"/>
</dbReference>
<organism evidence="2 3">
    <name type="scientific">Phaeosphaeria nodorum (strain SN15 / ATCC MYA-4574 / FGSC 10173)</name>
    <name type="common">Glume blotch fungus</name>
    <name type="synonym">Parastagonospora nodorum</name>
    <dbReference type="NCBI Taxonomy" id="321614"/>
    <lineage>
        <taxon>Eukaryota</taxon>
        <taxon>Fungi</taxon>
        <taxon>Dikarya</taxon>
        <taxon>Ascomycota</taxon>
        <taxon>Pezizomycotina</taxon>
        <taxon>Dothideomycetes</taxon>
        <taxon>Pleosporomycetidae</taxon>
        <taxon>Pleosporales</taxon>
        <taxon>Pleosporineae</taxon>
        <taxon>Phaeosphaeriaceae</taxon>
        <taxon>Parastagonospora</taxon>
    </lineage>
</organism>
<dbReference type="VEuPathDB" id="FungiDB:JI435_128540"/>
<dbReference type="InterPro" id="IPR001214">
    <property type="entry name" value="SET_dom"/>
</dbReference>
<reference evidence="3" key="1">
    <citation type="journal article" date="2021" name="BMC Genomics">
        <title>Chromosome-level genome assembly and manually-curated proteome of model necrotroph Parastagonospora nodorum Sn15 reveals a genome-wide trove of candidate effector homologs, and redundancy of virulence-related functions within an accessory chromosome.</title>
        <authorList>
            <person name="Bertazzoni S."/>
            <person name="Jones D.A.B."/>
            <person name="Phan H.T."/>
            <person name="Tan K.-C."/>
            <person name="Hane J.K."/>
        </authorList>
    </citation>
    <scope>NUCLEOTIDE SEQUENCE [LARGE SCALE GENOMIC DNA]</scope>
    <source>
        <strain evidence="3">SN15 / ATCC MYA-4574 / FGSC 10173)</strain>
    </source>
</reference>
<dbReference type="Pfam" id="PF00856">
    <property type="entry name" value="SET"/>
    <property type="match status" value="1"/>
</dbReference>
<dbReference type="Proteomes" id="UP000663193">
    <property type="component" value="Chromosome 16"/>
</dbReference>
<dbReference type="InterPro" id="IPR046341">
    <property type="entry name" value="SET_dom_sf"/>
</dbReference>
<sequence>MAATTSQQVAVLGHYKSGVVPGTHEHGVFAVQMIDGGVRIICEAPLISLPAPGDQVIDLMSAFDALSAEDQEKFWNLNPAKPSTSALLTEMDREITPKLIALTEVAYTEEEKRILDGRFAQLGKSTQCFRVAACWHNTRYSLVSHIPYECYPLPEGTLISGIFIETAQLRHSCVPNCFARIQSDKGVMTVHTMRPITAGEELTINTIDIYYNTVDVRTADLHARFGTTCACEACNPSHPKFKKHEDCRLANYTRAIQVDDFCTRIDIIDHASVRIDLCLQDRDLPHPNFPITIEDLRDAELTVLALIKGLKDTGCGSPELIRWYNALIDRIQPRVAHVLDNDEERVRYWCIMLRHAIECEKISSKCFGADSAEVQWAGARRAKMEGLIERARMHKTWLEESKKKVLG</sequence>
<name>A0A7U2FH63_PHANO</name>
<dbReference type="SUPFAM" id="SSF82199">
    <property type="entry name" value="SET domain"/>
    <property type="match status" value="1"/>
</dbReference>
<evidence type="ECO:0000259" key="1">
    <source>
        <dbReference type="Pfam" id="PF00856"/>
    </source>
</evidence>
<protein>
    <recommendedName>
        <fullName evidence="1">SET domain-containing protein</fullName>
    </recommendedName>
</protein>
<dbReference type="PANTHER" id="PTHR47332:SF2">
    <property type="entry name" value="SET-6"/>
    <property type="match status" value="1"/>
</dbReference>
<dbReference type="PANTHER" id="PTHR47332">
    <property type="entry name" value="SET DOMAIN-CONTAINING PROTEIN 5"/>
    <property type="match status" value="1"/>
</dbReference>
<dbReference type="KEGG" id="pno:SNOG_12854"/>
<keyword evidence="3" id="KW-1185">Reference proteome</keyword>
<evidence type="ECO:0000313" key="2">
    <source>
        <dbReference type="EMBL" id="QRD04119.1"/>
    </source>
</evidence>
<dbReference type="OMA" id="PRYEFRE"/>
<dbReference type="RefSeq" id="XP_001803072.1">
    <property type="nucleotide sequence ID" value="XM_001803020.1"/>
</dbReference>
<evidence type="ECO:0000313" key="3">
    <source>
        <dbReference type="Proteomes" id="UP000663193"/>
    </source>
</evidence>